<keyword evidence="3" id="KW-1185">Reference proteome</keyword>
<organism evidence="2 3">
    <name type="scientific">Paramarasmius palmivorus</name>
    <dbReference type="NCBI Taxonomy" id="297713"/>
    <lineage>
        <taxon>Eukaryota</taxon>
        <taxon>Fungi</taxon>
        <taxon>Dikarya</taxon>
        <taxon>Basidiomycota</taxon>
        <taxon>Agaricomycotina</taxon>
        <taxon>Agaricomycetes</taxon>
        <taxon>Agaricomycetidae</taxon>
        <taxon>Agaricales</taxon>
        <taxon>Marasmiineae</taxon>
        <taxon>Marasmiaceae</taxon>
        <taxon>Paramarasmius</taxon>
    </lineage>
</organism>
<reference evidence="2 3" key="1">
    <citation type="submission" date="2024-01" db="EMBL/GenBank/DDBJ databases">
        <title>A draft genome for a cacao thread blight-causing isolate of Paramarasmius palmivorus.</title>
        <authorList>
            <person name="Baruah I.K."/>
            <person name="Bukari Y."/>
            <person name="Amoako-Attah I."/>
            <person name="Meinhardt L.W."/>
            <person name="Bailey B.A."/>
            <person name="Cohen S.P."/>
        </authorList>
    </citation>
    <scope>NUCLEOTIDE SEQUENCE [LARGE SCALE GENOMIC DNA]</scope>
    <source>
        <strain evidence="2 3">GH-12</strain>
    </source>
</reference>
<comment type="caution">
    <text evidence="2">The sequence shown here is derived from an EMBL/GenBank/DDBJ whole genome shotgun (WGS) entry which is preliminary data.</text>
</comment>
<dbReference type="Proteomes" id="UP001383192">
    <property type="component" value="Unassembled WGS sequence"/>
</dbReference>
<sequence length="147" mass="16378">MLALSAVPVALFTAAIVIRGNLVDETGIGVFHLKELALKPNTVRIVLTTILFMNCLIGDAIMFWRVFVLWEDRKKMILVPGVLLFLAGVSEIALATCYVVGGPDRLEMCEPARILLYALTVQHQYNDGLLSMVLHLVCYISRLYMPI</sequence>
<gene>
    <name evidence="2" type="ORF">VNI00_014574</name>
</gene>
<name>A0AAW0BRR2_9AGAR</name>
<dbReference type="AlphaFoldDB" id="A0AAW0BRR2"/>
<accession>A0AAW0BRR2</accession>
<keyword evidence="1" id="KW-0472">Membrane</keyword>
<keyword evidence="1" id="KW-1133">Transmembrane helix</keyword>
<feature type="transmembrane region" description="Helical" evidence="1">
    <location>
        <begin position="43"/>
        <end position="64"/>
    </location>
</feature>
<evidence type="ECO:0000313" key="2">
    <source>
        <dbReference type="EMBL" id="KAK7029440.1"/>
    </source>
</evidence>
<proteinExistence type="predicted"/>
<feature type="transmembrane region" description="Helical" evidence="1">
    <location>
        <begin position="76"/>
        <end position="101"/>
    </location>
</feature>
<protein>
    <submittedName>
        <fullName evidence="2">Uncharacterized protein</fullName>
    </submittedName>
</protein>
<evidence type="ECO:0000313" key="3">
    <source>
        <dbReference type="Proteomes" id="UP001383192"/>
    </source>
</evidence>
<keyword evidence="1" id="KW-0812">Transmembrane</keyword>
<evidence type="ECO:0000256" key="1">
    <source>
        <dbReference type="SAM" id="Phobius"/>
    </source>
</evidence>
<dbReference type="EMBL" id="JAYKXP010000083">
    <property type="protein sequence ID" value="KAK7029440.1"/>
    <property type="molecule type" value="Genomic_DNA"/>
</dbReference>